<proteinExistence type="predicted"/>
<dbReference type="GO" id="GO:0046872">
    <property type="term" value="F:metal ion binding"/>
    <property type="evidence" value="ECO:0007669"/>
    <property type="project" value="UniProtKB-KW"/>
</dbReference>
<reference evidence="6 7" key="1">
    <citation type="submission" date="2018-06" db="EMBL/GenBank/DDBJ databases">
        <title>Genomic Encyclopedia of Archaeal and Bacterial Type Strains, Phase II (KMG-II): from individual species to whole genera.</title>
        <authorList>
            <person name="Goeker M."/>
        </authorList>
    </citation>
    <scope>NUCLEOTIDE SEQUENCE [LARGE SCALE GENOMIC DNA]</scope>
    <source>
        <strain evidence="6 7">KACC 16626</strain>
    </source>
</reference>
<keyword evidence="7" id="KW-1185">Reference proteome</keyword>
<dbReference type="GO" id="GO:0008934">
    <property type="term" value="F:inositol monophosphate 1-phosphatase activity"/>
    <property type="evidence" value="ECO:0007669"/>
    <property type="project" value="TreeGrafter"/>
</dbReference>
<dbReference type="PANTHER" id="PTHR20854:SF4">
    <property type="entry name" value="INOSITOL-1-MONOPHOSPHATASE-RELATED"/>
    <property type="match status" value="1"/>
</dbReference>
<keyword evidence="2 5" id="KW-0479">Metal-binding</keyword>
<organism evidence="6 7">
    <name type="scientific">Ureibacillus chungkukjangi</name>
    <dbReference type="NCBI Taxonomy" id="1202712"/>
    <lineage>
        <taxon>Bacteria</taxon>
        <taxon>Bacillati</taxon>
        <taxon>Bacillota</taxon>
        <taxon>Bacilli</taxon>
        <taxon>Bacillales</taxon>
        <taxon>Caryophanaceae</taxon>
        <taxon>Ureibacillus</taxon>
    </lineage>
</organism>
<evidence type="ECO:0000313" key="6">
    <source>
        <dbReference type="EMBL" id="PYF06448.1"/>
    </source>
</evidence>
<accession>A0A318TTR1</accession>
<dbReference type="CDD" id="cd01637">
    <property type="entry name" value="IMPase_like"/>
    <property type="match status" value="1"/>
</dbReference>
<evidence type="ECO:0000256" key="2">
    <source>
        <dbReference type="ARBA" id="ARBA00022723"/>
    </source>
</evidence>
<evidence type="ECO:0000256" key="5">
    <source>
        <dbReference type="PIRSR" id="PIRSR600760-2"/>
    </source>
</evidence>
<evidence type="ECO:0000256" key="1">
    <source>
        <dbReference type="ARBA" id="ARBA00001946"/>
    </source>
</evidence>
<protein>
    <submittedName>
        <fullName evidence="6">Myo-inositol-1(Or 4)-monophosphatase</fullName>
    </submittedName>
</protein>
<dbReference type="GO" id="GO:0007165">
    <property type="term" value="P:signal transduction"/>
    <property type="evidence" value="ECO:0007669"/>
    <property type="project" value="TreeGrafter"/>
</dbReference>
<comment type="caution">
    <text evidence="6">The sequence shown here is derived from an EMBL/GenBank/DDBJ whole genome shotgun (WGS) entry which is preliminary data.</text>
</comment>
<gene>
    <name evidence="6" type="ORF">BJ095_10918</name>
</gene>
<evidence type="ECO:0000313" key="7">
    <source>
        <dbReference type="Proteomes" id="UP000247416"/>
    </source>
</evidence>
<comment type="cofactor">
    <cofactor evidence="1 5">
        <name>Mg(2+)</name>
        <dbReference type="ChEBI" id="CHEBI:18420"/>
    </cofactor>
</comment>
<keyword evidence="4 5" id="KW-0460">Magnesium</keyword>
<keyword evidence="3" id="KW-0378">Hydrolase</keyword>
<dbReference type="InterPro" id="IPR000760">
    <property type="entry name" value="Inositol_monophosphatase-like"/>
</dbReference>
<dbReference type="SUPFAM" id="SSF56655">
    <property type="entry name" value="Carbohydrate phosphatase"/>
    <property type="match status" value="1"/>
</dbReference>
<dbReference type="PROSITE" id="PS00629">
    <property type="entry name" value="IMP_1"/>
    <property type="match status" value="1"/>
</dbReference>
<dbReference type="Pfam" id="PF00459">
    <property type="entry name" value="Inositol_P"/>
    <property type="match status" value="1"/>
</dbReference>
<feature type="binding site" evidence="5">
    <location>
        <position position="68"/>
    </location>
    <ligand>
        <name>Mg(2+)</name>
        <dbReference type="ChEBI" id="CHEBI:18420"/>
        <label>1</label>
        <note>catalytic</note>
    </ligand>
</feature>
<dbReference type="GO" id="GO:0006020">
    <property type="term" value="P:inositol metabolic process"/>
    <property type="evidence" value="ECO:0007669"/>
    <property type="project" value="TreeGrafter"/>
</dbReference>
<dbReference type="Gene3D" id="3.40.190.80">
    <property type="match status" value="1"/>
</dbReference>
<dbReference type="Proteomes" id="UP000247416">
    <property type="component" value="Unassembled WGS sequence"/>
</dbReference>
<feature type="binding site" evidence="5">
    <location>
        <position position="86"/>
    </location>
    <ligand>
        <name>Mg(2+)</name>
        <dbReference type="ChEBI" id="CHEBI:18420"/>
        <label>1</label>
        <note>catalytic</note>
    </ligand>
</feature>
<feature type="binding site" evidence="5">
    <location>
        <position position="213"/>
    </location>
    <ligand>
        <name>Mg(2+)</name>
        <dbReference type="ChEBI" id="CHEBI:18420"/>
        <label>1</label>
        <note>catalytic</note>
    </ligand>
</feature>
<dbReference type="Gene3D" id="3.30.540.10">
    <property type="entry name" value="Fructose-1,6-Bisphosphatase, subunit A, domain 1"/>
    <property type="match status" value="1"/>
</dbReference>
<evidence type="ECO:0000256" key="3">
    <source>
        <dbReference type="ARBA" id="ARBA00022801"/>
    </source>
</evidence>
<name>A0A318TTR1_9BACL</name>
<dbReference type="AlphaFoldDB" id="A0A318TTR1"/>
<dbReference type="FunFam" id="3.30.540.10:FF:000003">
    <property type="entry name" value="Inositol-1-monophosphatase"/>
    <property type="match status" value="1"/>
</dbReference>
<dbReference type="OrthoDB" id="9772456at2"/>
<dbReference type="RefSeq" id="WP_107934938.1">
    <property type="nucleotide sequence ID" value="NZ_PYWJ01000013.1"/>
</dbReference>
<sequence length="263" mass="29561">MDLREIDQFAKDIIFEAGKRIRDAFSYDIKVETKADANDLVTNIDRETELFFIDKIKAFNPNHKILGEEGMGEGIESLDGSVWIIDPIDGTMNFVKQHRHFMITIGFFVDGIGKLGYILDVMREDLFYAIEGEGAWYNDSPLRRLNPLPLEEAVIGINASWIAPNRRVNHEKMIELVHKVRGTRSYGSAAMEIAFVVSGKLDAYISMRLSPWDIGGGTIIAKEVGAIATNLKGEPSSLLAQDTFIIANPSIHQEILKNYIEEK</sequence>
<dbReference type="EMBL" id="QJTJ01000009">
    <property type="protein sequence ID" value="PYF06448.1"/>
    <property type="molecule type" value="Genomic_DNA"/>
</dbReference>
<evidence type="ECO:0000256" key="4">
    <source>
        <dbReference type="ARBA" id="ARBA00022842"/>
    </source>
</evidence>
<dbReference type="PANTHER" id="PTHR20854">
    <property type="entry name" value="INOSITOL MONOPHOSPHATASE"/>
    <property type="match status" value="1"/>
</dbReference>
<dbReference type="InterPro" id="IPR020583">
    <property type="entry name" value="Inositol_monoP_metal-BS"/>
</dbReference>
<feature type="binding site" evidence="5">
    <location>
        <position position="89"/>
    </location>
    <ligand>
        <name>Mg(2+)</name>
        <dbReference type="ChEBI" id="CHEBI:18420"/>
        <label>1</label>
        <note>catalytic</note>
    </ligand>
</feature>
<dbReference type="PRINTS" id="PR00377">
    <property type="entry name" value="IMPHPHTASES"/>
</dbReference>
<feature type="binding site" evidence="5">
    <location>
        <position position="88"/>
    </location>
    <ligand>
        <name>Mg(2+)</name>
        <dbReference type="ChEBI" id="CHEBI:18420"/>
        <label>1</label>
        <note>catalytic</note>
    </ligand>
</feature>